<keyword evidence="1" id="KW-0472">Membrane</keyword>
<dbReference type="CDD" id="cd00158">
    <property type="entry name" value="RHOD"/>
    <property type="match status" value="1"/>
</dbReference>
<dbReference type="PANTHER" id="PTHR44086">
    <property type="entry name" value="THIOSULFATE SULFURTRANSFERASE RDL2, MITOCHONDRIAL-RELATED"/>
    <property type="match status" value="1"/>
</dbReference>
<keyword evidence="1" id="KW-1133">Transmembrane helix</keyword>
<dbReference type="Pfam" id="PF00581">
    <property type="entry name" value="Rhodanese"/>
    <property type="match status" value="1"/>
</dbReference>
<feature type="domain" description="Rhodanese" evidence="2">
    <location>
        <begin position="2"/>
        <end position="85"/>
    </location>
</feature>
<feature type="transmembrane region" description="Helical" evidence="1">
    <location>
        <begin position="97"/>
        <end position="116"/>
    </location>
</feature>
<dbReference type="SMART" id="SM00450">
    <property type="entry name" value="RHOD"/>
    <property type="match status" value="1"/>
</dbReference>
<evidence type="ECO:0000313" key="3">
    <source>
        <dbReference type="EMBL" id="SEC88261.1"/>
    </source>
</evidence>
<dbReference type="GO" id="GO:0004792">
    <property type="term" value="F:thiosulfate-cyanide sulfurtransferase activity"/>
    <property type="evidence" value="ECO:0007669"/>
    <property type="project" value="TreeGrafter"/>
</dbReference>
<dbReference type="PANTHER" id="PTHR44086:SF10">
    <property type="entry name" value="THIOSULFATE SULFURTRANSFERASE_RHODANESE-LIKE DOMAIN-CONTAINING PROTEIN 3"/>
    <property type="match status" value="1"/>
</dbReference>
<dbReference type="PROSITE" id="PS50206">
    <property type="entry name" value="RHODANESE_3"/>
    <property type="match status" value="1"/>
</dbReference>
<gene>
    <name evidence="3" type="ORF">SAMN05443244_4035</name>
</gene>
<protein>
    <submittedName>
        <fullName evidence="3">Rhodanese-related sulfurtransferase</fullName>
    </submittedName>
</protein>
<name>A0A1H4W6J9_9BACT</name>
<dbReference type="Gene3D" id="3.40.250.10">
    <property type="entry name" value="Rhodanese-like domain"/>
    <property type="match status" value="1"/>
</dbReference>
<accession>A0A1H4W6J9</accession>
<proteinExistence type="predicted"/>
<evidence type="ECO:0000256" key="1">
    <source>
        <dbReference type="SAM" id="Phobius"/>
    </source>
</evidence>
<dbReference type="InterPro" id="IPR021309">
    <property type="entry name" value="YgaP-like_TM"/>
</dbReference>
<organism evidence="3 4">
    <name type="scientific">Terriglobus roseus</name>
    <dbReference type="NCBI Taxonomy" id="392734"/>
    <lineage>
        <taxon>Bacteria</taxon>
        <taxon>Pseudomonadati</taxon>
        <taxon>Acidobacteriota</taxon>
        <taxon>Terriglobia</taxon>
        <taxon>Terriglobales</taxon>
        <taxon>Acidobacteriaceae</taxon>
        <taxon>Terriglobus</taxon>
    </lineage>
</organism>
<keyword evidence="1" id="KW-0812">Transmembrane</keyword>
<dbReference type="AlphaFoldDB" id="A0A1H4W6J9"/>
<dbReference type="Pfam" id="PF11127">
    <property type="entry name" value="YgaP-like_TM"/>
    <property type="match status" value="1"/>
</dbReference>
<dbReference type="OrthoDB" id="9800872at2"/>
<dbReference type="InterPro" id="IPR036873">
    <property type="entry name" value="Rhodanese-like_dom_sf"/>
</dbReference>
<dbReference type="Gene3D" id="6.10.140.1340">
    <property type="match status" value="1"/>
</dbReference>
<dbReference type="EMBL" id="FNSD01000002">
    <property type="protein sequence ID" value="SEC88261.1"/>
    <property type="molecule type" value="Genomic_DNA"/>
</dbReference>
<keyword evidence="3" id="KW-0808">Transferase</keyword>
<evidence type="ECO:0000313" key="4">
    <source>
        <dbReference type="Proteomes" id="UP000182409"/>
    </source>
</evidence>
<reference evidence="3 4" key="1">
    <citation type="submission" date="2016-10" db="EMBL/GenBank/DDBJ databases">
        <authorList>
            <person name="de Groot N.N."/>
        </authorList>
    </citation>
    <scope>NUCLEOTIDE SEQUENCE [LARGE SCALE GENOMIC DNA]</scope>
    <source>
        <strain evidence="3 4">AB35.6</strain>
    </source>
</reference>
<evidence type="ECO:0000259" key="2">
    <source>
        <dbReference type="PROSITE" id="PS50206"/>
    </source>
</evidence>
<dbReference type="SUPFAM" id="SSF52821">
    <property type="entry name" value="Rhodanese/Cell cycle control phosphatase"/>
    <property type="match status" value="1"/>
</dbReference>
<sequence>MRLIDVREYPEYAAEHIEGSELVPLGKLTVTCEAWDRSQPLKLVCRSGRRATQAKQLLGAKGFLSVEILDGGIEAWKHSGRSILTAQHKPWAMERQVRVVAGSLVLLFVLLGSLVWKYFFAAAGLVGVGLIFAGVSNTCMMASVLGRMPWNQPKKITA</sequence>
<dbReference type="InterPro" id="IPR001763">
    <property type="entry name" value="Rhodanese-like_dom"/>
</dbReference>
<feature type="transmembrane region" description="Helical" evidence="1">
    <location>
        <begin position="122"/>
        <end position="145"/>
    </location>
</feature>
<dbReference type="Proteomes" id="UP000182409">
    <property type="component" value="Unassembled WGS sequence"/>
</dbReference>